<proteinExistence type="predicted"/>
<dbReference type="AlphaFoldDB" id="A0A212Q709"/>
<dbReference type="SUPFAM" id="SSF53597">
    <property type="entry name" value="Dihydrofolate reductase-like"/>
    <property type="match status" value="1"/>
</dbReference>
<keyword evidence="2" id="KW-0521">NADP</keyword>
<dbReference type="EMBL" id="FYEH01000001">
    <property type="protein sequence ID" value="SNB55158.1"/>
    <property type="molecule type" value="Genomic_DNA"/>
</dbReference>
<organism evidence="5 6">
    <name type="scientific">Arboricoccus pini</name>
    <dbReference type="NCBI Taxonomy" id="1963835"/>
    <lineage>
        <taxon>Bacteria</taxon>
        <taxon>Pseudomonadati</taxon>
        <taxon>Pseudomonadota</taxon>
        <taxon>Alphaproteobacteria</taxon>
        <taxon>Geminicoccales</taxon>
        <taxon>Geminicoccaceae</taxon>
        <taxon>Arboricoccus</taxon>
    </lineage>
</organism>
<keyword evidence="3" id="KW-0560">Oxidoreductase</keyword>
<feature type="domain" description="Bacterial bifunctional deaminase-reductase C-terminal" evidence="4">
    <location>
        <begin position="22"/>
        <end position="198"/>
    </location>
</feature>
<evidence type="ECO:0000256" key="3">
    <source>
        <dbReference type="ARBA" id="ARBA00023002"/>
    </source>
</evidence>
<dbReference type="PANTHER" id="PTHR38011">
    <property type="entry name" value="DIHYDROFOLATE REDUCTASE FAMILY PROTEIN (AFU_ORTHOLOGUE AFUA_8G06820)"/>
    <property type="match status" value="1"/>
</dbReference>
<dbReference type="Proteomes" id="UP000197065">
    <property type="component" value="Unassembled WGS sequence"/>
</dbReference>
<accession>A0A212Q709</accession>
<dbReference type="GO" id="GO:0009231">
    <property type="term" value="P:riboflavin biosynthetic process"/>
    <property type="evidence" value="ECO:0007669"/>
    <property type="project" value="InterPro"/>
</dbReference>
<sequence length="264" mass="28425">MERQLAQSYLDFLTPAADGLSVLAHLGQSLDGRIATSSGHSTYVTGKADLVHMHRLRALADAVLVGGGTVASDDPQLTVRLVEGPSPLRVVIDTRRKLTSTCRLFRGGPPTLVLCREDRQEGPELGNAELLGLPSELNGSLAPATILDWLRRRGIRRIFIEGGGITVSRFLASGCLDRLQLCIAPVVIGSGREALRLPAVATMDEALRLKPVVIPMGSDWLFDCDLKRRPLPVQRVSGEGAEPYAVASEEIVVADKSTSDALFR</sequence>
<dbReference type="InterPro" id="IPR002734">
    <property type="entry name" value="RibDG_C"/>
</dbReference>
<dbReference type="RefSeq" id="WP_088559749.1">
    <property type="nucleotide sequence ID" value="NZ_FYEH01000001.1"/>
</dbReference>
<gene>
    <name evidence="5" type="ORF">SAMN07250955_101462</name>
</gene>
<name>A0A212Q709_9PROT</name>
<dbReference type="GO" id="GO:0008703">
    <property type="term" value="F:5-amino-6-(5-phosphoribosylamino)uracil reductase activity"/>
    <property type="evidence" value="ECO:0007669"/>
    <property type="project" value="InterPro"/>
</dbReference>
<dbReference type="InterPro" id="IPR024072">
    <property type="entry name" value="DHFR-like_dom_sf"/>
</dbReference>
<evidence type="ECO:0000313" key="6">
    <source>
        <dbReference type="Proteomes" id="UP000197065"/>
    </source>
</evidence>
<evidence type="ECO:0000256" key="1">
    <source>
        <dbReference type="ARBA" id="ARBA00005104"/>
    </source>
</evidence>
<dbReference type="Gene3D" id="3.40.430.10">
    <property type="entry name" value="Dihydrofolate Reductase, subunit A"/>
    <property type="match status" value="1"/>
</dbReference>
<evidence type="ECO:0000313" key="5">
    <source>
        <dbReference type="EMBL" id="SNB55158.1"/>
    </source>
</evidence>
<protein>
    <submittedName>
        <fullName evidence="5">Riboflavin-specific deaminase C-terminal domain-containing protein</fullName>
    </submittedName>
</protein>
<keyword evidence="6" id="KW-1185">Reference proteome</keyword>
<evidence type="ECO:0000259" key="4">
    <source>
        <dbReference type="Pfam" id="PF01872"/>
    </source>
</evidence>
<evidence type="ECO:0000256" key="2">
    <source>
        <dbReference type="ARBA" id="ARBA00022857"/>
    </source>
</evidence>
<dbReference type="InterPro" id="IPR050765">
    <property type="entry name" value="Riboflavin_Biosynth_HTPR"/>
</dbReference>
<dbReference type="OrthoDB" id="9800865at2"/>
<dbReference type="Pfam" id="PF01872">
    <property type="entry name" value="RibD_C"/>
    <property type="match status" value="1"/>
</dbReference>
<dbReference type="PANTHER" id="PTHR38011:SF7">
    <property type="entry name" value="2,5-DIAMINO-6-RIBOSYLAMINO-4(3H)-PYRIMIDINONE 5'-PHOSPHATE REDUCTASE"/>
    <property type="match status" value="1"/>
</dbReference>
<reference evidence="5 6" key="1">
    <citation type="submission" date="2017-06" db="EMBL/GenBank/DDBJ databases">
        <authorList>
            <person name="Kim H.J."/>
            <person name="Triplett B.A."/>
        </authorList>
    </citation>
    <scope>NUCLEOTIDE SEQUENCE [LARGE SCALE GENOMIC DNA]</scope>
    <source>
        <strain evidence="5 6">B29T1</strain>
    </source>
</reference>
<comment type="pathway">
    <text evidence="1">Cofactor biosynthesis; riboflavin biosynthesis.</text>
</comment>